<accession>A0A4Q9GM56</accession>
<name>A0A4Q9GM56_9MICO</name>
<dbReference type="InterPro" id="IPR019270">
    <property type="entry name" value="DUF2283"/>
</dbReference>
<dbReference type="Pfam" id="PF10049">
    <property type="entry name" value="DUF2283"/>
    <property type="match status" value="1"/>
</dbReference>
<gene>
    <name evidence="1" type="ORF">EYE40_15080</name>
</gene>
<dbReference type="AlphaFoldDB" id="A0A4Q9GM56"/>
<keyword evidence="2" id="KW-1185">Reference proteome</keyword>
<proteinExistence type="predicted"/>
<sequence>MNIKYDARVDAAYIQLADEILSGGVDHTYLCDTTEIDAMINLDFDADGRLLGIEIMDASRVLPVEVLRQ</sequence>
<evidence type="ECO:0000313" key="1">
    <source>
        <dbReference type="EMBL" id="TBN55519.1"/>
    </source>
</evidence>
<evidence type="ECO:0000313" key="2">
    <source>
        <dbReference type="Proteomes" id="UP000294194"/>
    </source>
</evidence>
<dbReference type="EMBL" id="SISG01000002">
    <property type="protein sequence ID" value="TBN55519.1"/>
    <property type="molecule type" value="Genomic_DNA"/>
</dbReference>
<reference evidence="2" key="1">
    <citation type="submission" date="2019-02" db="EMBL/GenBank/DDBJ databases">
        <title>Glaciihabitans arcticus sp. nov., a psychrotolerant bacterium isolated from polar soil.</title>
        <authorList>
            <person name="Dahal R.H."/>
        </authorList>
    </citation>
    <scope>NUCLEOTIDE SEQUENCE [LARGE SCALE GENOMIC DNA]</scope>
    <source>
        <strain evidence="2">RP-3-7</strain>
    </source>
</reference>
<protein>
    <submittedName>
        <fullName evidence="1">DUF2283 domain-containing protein</fullName>
    </submittedName>
</protein>
<dbReference type="RefSeq" id="WP_130983090.1">
    <property type="nucleotide sequence ID" value="NZ_SISG01000002.1"/>
</dbReference>
<dbReference type="Proteomes" id="UP000294194">
    <property type="component" value="Unassembled WGS sequence"/>
</dbReference>
<comment type="caution">
    <text evidence="1">The sequence shown here is derived from an EMBL/GenBank/DDBJ whole genome shotgun (WGS) entry which is preliminary data.</text>
</comment>
<organism evidence="1 2">
    <name type="scientific">Glaciihabitans arcticus</name>
    <dbReference type="NCBI Taxonomy" id="2668039"/>
    <lineage>
        <taxon>Bacteria</taxon>
        <taxon>Bacillati</taxon>
        <taxon>Actinomycetota</taxon>
        <taxon>Actinomycetes</taxon>
        <taxon>Micrococcales</taxon>
        <taxon>Microbacteriaceae</taxon>
        <taxon>Glaciihabitans</taxon>
    </lineage>
</organism>